<accession>A0A4R2L2W0</accession>
<dbReference type="EMBL" id="SLWY01000008">
    <property type="protein sequence ID" value="TCO81461.1"/>
    <property type="molecule type" value="Genomic_DNA"/>
</dbReference>
<sequence length="193" mass="21401">MTPSPAPHRRPLAFWLLVVAAALSASLAWAEGGFRVARAISQVREGVVLLDARIDYDFSKATLDALHNGVPLTVEIEIEILRSRDWAWDETVAALTQRYRLEYHALARQYVVVNLNSGEFRSFPTRAAALVYMGELNDFPVLDAALLDGRSSGSVYGRIRAGLDIEALPPPLRPVAYLSSAWRLGSPWLVWSL</sequence>
<keyword evidence="3" id="KW-1185">Reference proteome</keyword>
<feature type="chain" id="PRO_5020416851" evidence="1">
    <location>
        <begin position="31"/>
        <end position="193"/>
    </location>
</feature>
<dbReference type="AlphaFoldDB" id="A0A4R2L2W0"/>
<evidence type="ECO:0000256" key="1">
    <source>
        <dbReference type="SAM" id="SignalP"/>
    </source>
</evidence>
<dbReference type="RefSeq" id="WP_132541373.1">
    <property type="nucleotide sequence ID" value="NZ_SLWY01000008.1"/>
</dbReference>
<evidence type="ECO:0000313" key="2">
    <source>
        <dbReference type="EMBL" id="TCO81461.1"/>
    </source>
</evidence>
<keyword evidence="1" id="KW-0732">Signal</keyword>
<feature type="signal peptide" evidence="1">
    <location>
        <begin position="1"/>
        <end position="30"/>
    </location>
</feature>
<dbReference type="Proteomes" id="UP000295765">
    <property type="component" value="Unassembled WGS sequence"/>
</dbReference>
<dbReference type="OrthoDB" id="6198507at2"/>
<comment type="caution">
    <text evidence="2">The sequence shown here is derived from an EMBL/GenBank/DDBJ whole genome shotgun (WGS) entry which is preliminary data.</text>
</comment>
<gene>
    <name evidence="2" type="ORF">EV699_10892</name>
</gene>
<evidence type="ECO:0000313" key="3">
    <source>
        <dbReference type="Proteomes" id="UP000295765"/>
    </source>
</evidence>
<proteinExistence type="predicted"/>
<organism evidence="2 3">
    <name type="scientific">Plasticicumulans lactativorans</name>
    <dbReference type="NCBI Taxonomy" id="1133106"/>
    <lineage>
        <taxon>Bacteria</taxon>
        <taxon>Pseudomonadati</taxon>
        <taxon>Pseudomonadota</taxon>
        <taxon>Gammaproteobacteria</taxon>
        <taxon>Candidatus Competibacteraceae</taxon>
        <taxon>Plasticicumulans</taxon>
    </lineage>
</organism>
<name>A0A4R2L2W0_9GAMM</name>
<dbReference type="Pfam" id="PF14334">
    <property type="entry name" value="DUF4390"/>
    <property type="match status" value="1"/>
</dbReference>
<reference evidence="2 3" key="1">
    <citation type="submission" date="2019-03" db="EMBL/GenBank/DDBJ databases">
        <title>Genomic Encyclopedia of Type Strains, Phase IV (KMG-IV): sequencing the most valuable type-strain genomes for metagenomic binning, comparative biology and taxonomic classification.</title>
        <authorList>
            <person name="Goeker M."/>
        </authorList>
    </citation>
    <scope>NUCLEOTIDE SEQUENCE [LARGE SCALE GENOMIC DNA]</scope>
    <source>
        <strain evidence="2 3">DSM 25287</strain>
    </source>
</reference>
<dbReference type="InterPro" id="IPR025500">
    <property type="entry name" value="DUF4390"/>
</dbReference>
<protein>
    <submittedName>
        <fullName evidence="2">Uncharacterized protein DUF4390</fullName>
    </submittedName>
</protein>